<organism evidence="2 3">
    <name type="scientific">Novilysobacter luteus</name>
    <dbReference type="NCBI Taxonomy" id="2822368"/>
    <lineage>
        <taxon>Bacteria</taxon>
        <taxon>Pseudomonadati</taxon>
        <taxon>Pseudomonadota</taxon>
        <taxon>Gammaproteobacteria</taxon>
        <taxon>Lysobacterales</taxon>
        <taxon>Lysobacteraceae</taxon>
        <taxon>Novilysobacter</taxon>
    </lineage>
</organism>
<feature type="transmembrane region" description="Helical" evidence="1">
    <location>
        <begin position="113"/>
        <end position="134"/>
    </location>
</feature>
<protein>
    <submittedName>
        <fullName evidence="2">Uncharacterized protein</fullName>
    </submittedName>
</protein>
<sequence length="138" mass="14421">MPRLLRNVLAVIAGVVVGSLVNMAIVSVGPSLVPPPTGVDVTSAESLAASLHLFEPRHFATPFLAHAVGTFAGALVAWLLAASHKVRCAYAVGVVFLLGGIAASFMIPAPAWFIVLDLVVAYLPMAWLAGRLGARLRR</sequence>
<dbReference type="RefSeq" id="WP_215220088.1">
    <property type="nucleotide sequence ID" value="NZ_OU015430.1"/>
</dbReference>
<proteinExistence type="predicted"/>
<name>A0ABN7QXY7_9GAMM</name>
<keyword evidence="1" id="KW-0472">Membrane</keyword>
<gene>
    <name evidence="2" type="ORF">LYB30171_01163</name>
</gene>
<evidence type="ECO:0000256" key="1">
    <source>
        <dbReference type="SAM" id="Phobius"/>
    </source>
</evidence>
<feature type="transmembrane region" description="Helical" evidence="1">
    <location>
        <begin position="88"/>
        <end position="107"/>
    </location>
</feature>
<dbReference type="EMBL" id="OU015430">
    <property type="protein sequence ID" value="CAG4972260.1"/>
    <property type="molecule type" value="Genomic_DNA"/>
</dbReference>
<evidence type="ECO:0000313" key="2">
    <source>
        <dbReference type="EMBL" id="CAG4972260.1"/>
    </source>
</evidence>
<keyword evidence="1" id="KW-0812">Transmembrane</keyword>
<evidence type="ECO:0000313" key="3">
    <source>
        <dbReference type="Proteomes" id="UP000680116"/>
    </source>
</evidence>
<accession>A0ABN7QXY7</accession>
<reference evidence="2 3" key="1">
    <citation type="submission" date="2021-04" db="EMBL/GenBank/DDBJ databases">
        <authorList>
            <person name="Rodrigo-Torres L."/>
            <person name="Arahal R. D."/>
            <person name="Lucena T."/>
        </authorList>
    </citation>
    <scope>NUCLEOTIDE SEQUENCE [LARGE SCALE GENOMIC DNA]</scope>
    <source>
        <strain evidence="2 3">CECT 30171</strain>
    </source>
</reference>
<feature type="transmembrane region" description="Helical" evidence="1">
    <location>
        <begin position="63"/>
        <end position="81"/>
    </location>
</feature>
<dbReference type="Proteomes" id="UP000680116">
    <property type="component" value="Chromosome"/>
</dbReference>
<feature type="transmembrane region" description="Helical" evidence="1">
    <location>
        <begin position="7"/>
        <end position="28"/>
    </location>
</feature>
<keyword evidence="3" id="KW-1185">Reference proteome</keyword>
<keyword evidence="1" id="KW-1133">Transmembrane helix</keyword>